<sequence length="221" mass="25667">MTEYFVFCEYDSHYPSRAIFIPLKDMDSDIKKEFDNIIELGDKIKECFKTEGRSSSSIGYEINGKFDDSEQTRNTVGYWSSLTFQLDHDHEGNYPDNYLVDYINDANRYLSPNELHNKLSKTTVFCDQQMIVKKCVMVSDTPFETIKRASLRFFMVSGNTYTAAEVKQKVLKDKRFYRVMCAAKDDGSFVGYGFVELNNNEDFDVLSKAVIDFEDIKIVFQ</sequence>
<evidence type="ECO:0000313" key="1">
    <source>
        <dbReference type="EMBL" id="AYV75218.1"/>
    </source>
</evidence>
<organism evidence="1">
    <name type="scientific">Terrestrivirus sp</name>
    <dbReference type="NCBI Taxonomy" id="2487775"/>
    <lineage>
        <taxon>Viruses</taxon>
        <taxon>Varidnaviria</taxon>
        <taxon>Bamfordvirae</taxon>
        <taxon>Nucleocytoviricota</taxon>
        <taxon>Megaviricetes</taxon>
        <taxon>Imitervirales</taxon>
        <taxon>Mimiviridae</taxon>
        <taxon>Klosneuvirinae</taxon>
    </lineage>
</organism>
<dbReference type="EMBL" id="MK071979">
    <property type="protein sequence ID" value="AYV75218.1"/>
    <property type="molecule type" value="Genomic_DNA"/>
</dbReference>
<accession>A0A3G4ZK55</accession>
<name>A0A3G4ZK55_9VIRU</name>
<gene>
    <name evidence="1" type="ORF">Terrestrivirus1_92</name>
</gene>
<reference evidence="1" key="1">
    <citation type="submission" date="2018-10" db="EMBL/GenBank/DDBJ databases">
        <title>Hidden diversity of soil giant viruses.</title>
        <authorList>
            <person name="Schulz F."/>
            <person name="Alteio L."/>
            <person name="Goudeau D."/>
            <person name="Ryan E.M."/>
            <person name="Malmstrom R.R."/>
            <person name="Blanchard J."/>
            <person name="Woyke T."/>
        </authorList>
    </citation>
    <scope>NUCLEOTIDE SEQUENCE</scope>
    <source>
        <strain evidence="1">TEV1</strain>
    </source>
</reference>
<proteinExistence type="predicted"/>
<protein>
    <submittedName>
        <fullName evidence="1">Putative orfan</fullName>
    </submittedName>
</protein>